<gene>
    <name evidence="2" type="ORF">DES32_0452</name>
</gene>
<accession>A0A3D9Z237</accession>
<proteinExistence type="predicted"/>
<comment type="caution">
    <text evidence="2">The sequence shown here is derived from an EMBL/GenBank/DDBJ whole genome shotgun (WGS) entry which is preliminary data.</text>
</comment>
<dbReference type="Pfam" id="PF13770">
    <property type="entry name" value="DUF4169"/>
    <property type="match status" value="1"/>
</dbReference>
<dbReference type="OrthoDB" id="7173889at2"/>
<organism evidence="2 3">
    <name type="scientific">Methylovirgula ligni</name>
    <dbReference type="NCBI Taxonomy" id="569860"/>
    <lineage>
        <taxon>Bacteria</taxon>
        <taxon>Pseudomonadati</taxon>
        <taxon>Pseudomonadota</taxon>
        <taxon>Alphaproteobacteria</taxon>
        <taxon>Hyphomicrobiales</taxon>
        <taxon>Beijerinckiaceae</taxon>
        <taxon>Methylovirgula</taxon>
    </lineage>
</organism>
<dbReference type="AlphaFoldDB" id="A0A3D9Z237"/>
<dbReference type="Proteomes" id="UP000256900">
    <property type="component" value="Unassembled WGS sequence"/>
</dbReference>
<sequence length="63" mass="6975">MSEIVNLRQARKAKARAAAADKAAENRLRFGASKAERTVETGNREIARRRLDGHRRTPDSGDA</sequence>
<dbReference type="EMBL" id="QUMO01000001">
    <property type="protein sequence ID" value="REF89233.1"/>
    <property type="molecule type" value="Genomic_DNA"/>
</dbReference>
<dbReference type="InterPro" id="IPR025227">
    <property type="entry name" value="DUF4169"/>
</dbReference>
<evidence type="ECO:0000313" key="3">
    <source>
        <dbReference type="Proteomes" id="UP000256900"/>
    </source>
</evidence>
<protein>
    <submittedName>
        <fullName evidence="2">Uncharacterized protein DUF4169</fullName>
    </submittedName>
</protein>
<evidence type="ECO:0000313" key="2">
    <source>
        <dbReference type="EMBL" id="REF89233.1"/>
    </source>
</evidence>
<name>A0A3D9Z237_9HYPH</name>
<keyword evidence="3" id="KW-1185">Reference proteome</keyword>
<dbReference type="RefSeq" id="WP_115835032.1">
    <property type="nucleotide sequence ID" value="NZ_CP025086.1"/>
</dbReference>
<evidence type="ECO:0000256" key="1">
    <source>
        <dbReference type="SAM" id="MobiDB-lite"/>
    </source>
</evidence>
<reference evidence="2 3" key="1">
    <citation type="submission" date="2018-08" db="EMBL/GenBank/DDBJ databases">
        <title>Genomic Encyclopedia of Type Strains, Phase IV (KMG-IV): sequencing the most valuable type-strain genomes for metagenomic binning, comparative biology and taxonomic classification.</title>
        <authorList>
            <person name="Goeker M."/>
        </authorList>
    </citation>
    <scope>NUCLEOTIDE SEQUENCE [LARGE SCALE GENOMIC DNA]</scope>
    <source>
        <strain evidence="2 3">BW863</strain>
    </source>
</reference>
<feature type="region of interest" description="Disordered" evidence="1">
    <location>
        <begin position="34"/>
        <end position="63"/>
    </location>
</feature>